<dbReference type="InterPro" id="IPR036259">
    <property type="entry name" value="MFS_trans_sf"/>
</dbReference>
<dbReference type="SUPFAM" id="SSF103473">
    <property type="entry name" value="MFS general substrate transporter"/>
    <property type="match status" value="1"/>
</dbReference>
<dbReference type="EMBL" id="JBGFUD010005872">
    <property type="protein sequence ID" value="MFH4980651.1"/>
    <property type="molecule type" value="Genomic_DNA"/>
</dbReference>
<feature type="transmembrane region" description="Helical" evidence="5">
    <location>
        <begin position="250"/>
        <end position="271"/>
    </location>
</feature>
<feature type="domain" description="Major facilitator superfamily (MFS) profile" evidence="6">
    <location>
        <begin position="1"/>
        <end position="353"/>
    </location>
</feature>
<feature type="transmembrane region" description="Helical" evidence="5">
    <location>
        <begin position="48"/>
        <end position="68"/>
    </location>
</feature>
<evidence type="ECO:0000256" key="4">
    <source>
        <dbReference type="ARBA" id="ARBA00023136"/>
    </source>
</evidence>
<evidence type="ECO:0000256" key="2">
    <source>
        <dbReference type="ARBA" id="ARBA00022692"/>
    </source>
</evidence>
<protein>
    <recommendedName>
        <fullName evidence="6">Major facilitator superfamily (MFS) profile domain-containing protein</fullName>
    </recommendedName>
</protein>
<feature type="transmembrane region" description="Helical" evidence="5">
    <location>
        <begin position="80"/>
        <end position="102"/>
    </location>
</feature>
<dbReference type="PANTHER" id="PTHR24064">
    <property type="entry name" value="SOLUTE CARRIER FAMILY 22 MEMBER"/>
    <property type="match status" value="1"/>
</dbReference>
<evidence type="ECO:0000256" key="1">
    <source>
        <dbReference type="ARBA" id="ARBA00004141"/>
    </source>
</evidence>
<sequence>MLGGLMITPILTQLSDLYGRRLCFLVPLWLAVFSSIACSFAPTHGFFLIFRLLAGIGTAGYTTIGWVLCCESVTVDVRTALSVVGAFTWVLGMIAVGVLRIWISNWRWLYFVISAPGLLTLSFYWLLPESVHWMITHNKKNEIKRYIQSASGFNKVDIALDECKSSAEKVNSAKKRKRTFIDVIKNKKILFHMLIHCCIMMIMNIVYWGLALFSTTLSEDGFTGFFLSALIEIPAAVVTVPLLKYFGRRTITFWVFIMLAFSMAAAIVYPGPGNFQMIFPIAAKLFNTIMWVTEPLLVTEMSPTSVRNIFYEIMLFVPWLDLSLEYAQSVMHTYSRTIRVAKTISRWRERCAS</sequence>
<evidence type="ECO:0000313" key="7">
    <source>
        <dbReference type="EMBL" id="MFH4980651.1"/>
    </source>
</evidence>
<dbReference type="InterPro" id="IPR005828">
    <property type="entry name" value="MFS_sugar_transport-like"/>
</dbReference>
<comment type="caution">
    <text evidence="7">The sequence shown here is derived from an EMBL/GenBank/DDBJ whole genome shotgun (WGS) entry which is preliminary data.</text>
</comment>
<dbReference type="GO" id="GO:0016020">
    <property type="term" value="C:membrane"/>
    <property type="evidence" value="ECO:0007669"/>
    <property type="project" value="UniProtKB-SubCell"/>
</dbReference>
<keyword evidence="3 5" id="KW-1133">Transmembrane helix</keyword>
<dbReference type="Proteomes" id="UP001608902">
    <property type="component" value="Unassembled WGS sequence"/>
</dbReference>
<evidence type="ECO:0000313" key="8">
    <source>
        <dbReference type="Proteomes" id="UP001608902"/>
    </source>
</evidence>
<keyword evidence="8" id="KW-1185">Reference proteome</keyword>
<dbReference type="AlphaFoldDB" id="A0ABD6ET77"/>
<evidence type="ECO:0000256" key="5">
    <source>
        <dbReference type="SAM" id="Phobius"/>
    </source>
</evidence>
<keyword evidence="4 5" id="KW-0472">Membrane</keyword>
<feature type="transmembrane region" description="Helical" evidence="5">
    <location>
        <begin position="222"/>
        <end position="243"/>
    </location>
</feature>
<organism evidence="7 8">
    <name type="scientific">Gnathostoma spinigerum</name>
    <dbReference type="NCBI Taxonomy" id="75299"/>
    <lineage>
        <taxon>Eukaryota</taxon>
        <taxon>Metazoa</taxon>
        <taxon>Ecdysozoa</taxon>
        <taxon>Nematoda</taxon>
        <taxon>Chromadorea</taxon>
        <taxon>Rhabditida</taxon>
        <taxon>Spirurina</taxon>
        <taxon>Gnathostomatomorpha</taxon>
        <taxon>Gnathostomatoidea</taxon>
        <taxon>Gnathostomatidae</taxon>
        <taxon>Gnathostoma</taxon>
    </lineage>
</organism>
<dbReference type="Gene3D" id="1.20.1250.20">
    <property type="entry name" value="MFS general substrate transporter like domains"/>
    <property type="match status" value="1"/>
</dbReference>
<reference evidence="7 8" key="1">
    <citation type="submission" date="2024-08" db="EMBL/GenBank/DDBJ databases">
        <title>Gnathostoma spinigerum genome.</title>
        <authorList>
            <person name="Gonzalez-Bertolin B."/>
            <person name="Monzon S."/>
            <person name="Zaballos A."/>
            <person name="Jimenez P."/>
            <person name="Dekumyoy P."/>
            <person name="Varona S."/>
            <person name="Cuesta I."/>
            <person name="Sumanam S."/>
            <person name="Adisakwattana P."/>
            <person name="Gasser R.B."/>
            <person name="Hernandez-Gonzalez A."/>
            <person name="Young N.D."/>
            <person name="Perteguer M.J."/>
        </authorList>
    </citation>
    <scope>NUCLEOTIDE SEQUENCE [LARGE SCALE GENOMIC DNA]</scope>
    <source>
        <strain evidence="7">AL3</strain>
        <tissue evidence="7">Liver</tissue>
    </source>
</reference>
<comment type="subcellular location">
    <subcellularLocation>
        <location evidence="1">Membrane</location>
        <topology evidence="1">Multi-pass membrane protein</topology>
    </subcellularLocation>
</comment>
<keyword evidence="2 5" id="KW-0812">Transmembrane</keyword>
<gene>
    <name evidence="7" type="ORF">AB6A40_007360</name>
</gene>
<feature type="transmembrane region" description="Helical" evidence="5">
    <location>
        <begin position="189"/>
        <end position="210"/>
    </location>
</feature>
<accession>A0ABD6ET77</accession>
<dbReference type="InterPro" id="IPR020846">
    <property type="entry name" value="MFS_dom"/>
</dbReference>
<dbReference type="Pfam" id="PF00083">
    <property type="entry name" value="Sugar_tr"/>
    <property type="match status" value="1"/>
</dbReference>
<feature type="transmembrane region" description="Helical" evidence="5">
    <location>
        <begin position="21"/>
        <end position="42"/>
    </location>
</feature>
<dbReference type="PROSITE" id="PS50850">
    <property type="entry name" value="MFS"/>
    <property type="match status" value="1"/>
</dbReference>
<feature type="transmembrane region" description="Helical" evidence="5">
    <location>
        <begin position="108"/>
        <end position="127"/>
    </location>
</feature>
<name>A0ABD6ET77_9BILA</name>
<evidence type="ECO:0000256" key="3">
    <source>
        <dbReference type="ARBA" id="ARBA00022989"/>
    </source>
</evidence>
<proteinExistence type="predicted"/>
<evidence type="ECO:0000259" key="6">
    <source>
        <dbReference type="PROSITE" id="PS50850"/>
    </source>
</evidence>